<keyword evidence="3" id="KW-1185">Reference proteome</keyword>
<dbReference type="EMBL" id="CM017880">
    <property type="protein sequence ID" value="KAG1361272.1"/>
    <property type="molecule type" value="Genomic_DNA"/>
</dbReference>
<reference evidence="2" key="2">
    <citation type="submission" date="2019-07" db="EMBL/GenBank/DDBJ databases">
        <authorList>
            <person name="Yang Y."/>
            <person name="Bocs S."/>
            <person name="Baudouin L."/>
        </authorList>
    </citation>
    <scope>NUCLEOTIDE SEQUENCE</scope>
    <source>
        <tissue evidence="2">Spear leaf of Hainan Tall coconut</tissue>
    </source>
</reference>
<evidence type="ECO:0000313" key="3">
    <source>
        <dbReference type="Proteomes" id="UP000797356"/>
    </source>
</evidence>
<feature type="region of interest" description="Disordered" evidence="1">
    <location>
        <begin position="66"/>
        <end position="86"/>
    </location>
</feature>
<comment type="caution">
    <text evidence="2">The sequence shown here is derived from an EMBL/GenBank/DDBJ whole genome shotgun (WGS) entry which is preliminary data.</text>
</comment>
<protein>
    <submittedName>
        <fullName evidence="2">Uncharacterized protein</fullName>
    </submittedName>
</protein>
<dbReference type="Proteomes" id="UP000797356">
    <property type="component" value="Chromosome 9"/>
</dbReference>
<evidence type="ECO:0000313" key="2">
    <source>
        <dbReference type="EMBL" id="KAG1361272.1"/>
    </source>
</evidence>
<dbReference type="PANTHER" id="PTHR34061">
    <property type="entry name" value="PROTEIN, PUTATIVE-RELATED"/>
    <property type="match status" value="1"/>
</dbReference>
<gene>
    <name evidence="2" type="ORF">COCNU_09G007350</name>
</gene>
<proteinExistence type="predicted"/>
<name>A0A8K0IKB4_COCNU</name>
<reference evidence="2" key="1">
    <citation type="journal article" date="2017" name="Gigascience">
        <title>The genome draft of coconut (Cocos nucifera).</title>
        <authorList>
            <person name="Xiao Y."/>
            <person name="Xu P."/>
            <person name="Fan H."/>
            <person name="Baudouin L."/>
            <person name="Xia W."/>
            <person name="Bocs S."/>
            <person name="Xu J."/>
            <person name="Li Q."/>
            <person name="Guo A."/>
            <person name="Zhou L."/>
            <person name="Li J."/>
            <person name="Wu Y."/>
            <person name="Ma Z."/>
            <person name="Armero A."/>
            <person name="Issali A.E."/>
            <person name="Liu N."/>
            <person name="Peng M."/>
            <person name="Yang Y."/>
        </authorList>
    </citation>
    <scope>NUCLEOTIDE SEQUENCE</scope>
    <source>
        <tissue evidence="2">Spear leaf of Hainan Tall coconut</tissue>
    </source>
</reference>
<accession>A0A8K0IKB4</accession>
<dbReference type="OrthoDB" id="1138139at2759"/>
<dbReference type="AlphaFoldDB" id="A0A8K0IKB4"/>
<dbReference type="PANTHER" id="PTHR34061:SF11">
    <property type="entry name" value="PROTEIN, PUTATIVE-RELATED"/>
    <property type="match status" value="1"/>
</dbReference>
<sequence>MENSGFLACEKLDRVPNWVGASVSSAFFASLERCSCINLRTTDNEEKAETEAAKDRPVMLDKPIAPTAAAEDTNADKLPSVFNPLL</sequence>
<organism evidence="2 3">
    <name type="scientific">Cocos nucifera</name>
    <name type="common">Coconut palm</name>
    <dbReference type="NCBI Taxonomy" id="13894"/>
    <lineage>
        <taxon>Eukaryota</taxon>
        <taxon>Viridiplantae</taxon>
        <taxon>Streptophyta</taxon>
        <taxon>Embryophyta</taxon>
        <taxon>Tracheophyta</taxon>
        <taxon>Spermatophyta</taxon>
        <taxon>Magnoliopsida</taxon>
        <taxon>Liliopsida</taxon>
        <taxon>Arecaceae</taxon>
        <taxon>Arecoideae</taxon>
        <taxon>Cocoseae</taxon>
        <taxon>Attaleinae</taxon>
        <taxon>Cocos</taxon>
    </lineage>
</organism>
<evidence type="ECO:0000256" key="1">
    <source>
        <dbReference type="SAM" id="MobiDB-lite"/>
    </source>
</evidence>